<dbReference type="NCBIfam" id="TIGR01961">
    <property type="entry name" value="NuoC_fam"/>
    <property type="match status" value="1"/>
</dbReference>
<comment type="subunit">
    <text evidence="3">NDH-1 is composed of 14 different subunits. Subunits NuoB, C, D, E, F, and G constitute the peripheral sector of the complex.</text>
</comment>
<dbReference type="AlphaFoldDB" id="A0A7C4L121"/>
<reference evidence="7" key="1">
    <citation type="journal article" date="2020" name="mSystems">
        <title>Genome- and Community-Level Interaction Insights into Carbon Utilization and Element Cycling Functions of Hydrothermarchaeota in Hydrothermal Sediment.</title>
        <authorList>
            <person name="Zhou Z."/>
            <person name="Liu Y."/>
            <person name="Xu W."/>
            <person name="Pan J."/>
            <person name="Luo Z.H."/>
            <person name="Li M."/>
        </authorList>
    </citation>
    <scope>NUCLEOTIDE SEQUENCE [LARGE SCALE GENOMIC DNA]</scope>
    <source>
        <strain evidence="7">SpSt-556</strain>
    </source>
</reference>
<comment type="similarity">
    <text evidence="1 3 4">Belongs to the complex I 30 kDa subunit family.</text>
</comment>
<comment type="function">
    <text evidence="3">NDH-1 shuttles electrons from NADH, via FMN and iron-sulfur (Fe-S) centers, to quinones in the respiratory chain. The immediate electron acceptor for the enzyme in this species is believed to be ubiquinone. Couples the redox reaction to proton translocation (for every two electrons transferred, four hydrogen ions are translocated across the cytoplasmic membrane), and thus conserves the redox energy in a proton gradient.</text>
</comment>
<dbReference type="EMBL" id="DSXR01000117">
    <property type="protein sequence ID" value="HGS88220.1"/>
    <property type="molecule type" value="Genomic_DNA"/>
</dbReference>
<comment type="caution">
    <text evidence="7">The sequence shown here is derived from an EMBL/GenBank/DDBJ whole genome shotgun (WGS) entry which is preliminary data.</text>
</comment>
<protein>
    <recommendedName>
        <fullName evidence="3">NADH-quinone oxidoreductase subunit C</fullName>
        <ecNumber evidence="3">7.1.1.-</ecNumber>
    </recommendedName>
    <alternativeName>
        <fullName evidence="3">NADH dehydrogenase I subunit C</fullName>
    </alternativeName>
    <alternativeName>
        <fullName evidence="3">NDH-1 subunit C</fullName>
    </alternativeName>
</protein>
<accession>A0A7C4L121</accession>
<feature type="domain" description="NADH:ubiquinone oxidoreductase 30kDa subunit" evidence="6">
    <location>
        <begin position="31"/>
        <end position="149"/>
    </location>
</feature>
<sequence>MSEHLEKVVQDFQERFSANSHRYAGETTLILSREHLLEAVQSLRDEYGFDVLIDATAVDYWPEQAPRFHVVYQFYSMTHNLLLRLRVPLDGNAPHIDTIEGIFPNANWKEREIWDMFGITFDGHSDPRRILMPYDWQGHPLRKDYPLGYEEPQFSFNYEEIDRRKPYAKE</sequence>
<dbReference type="InterPro" id="IPR037232">
    <property type="entry name" value="NADH_quin_OxRdtase_su_C/D-like"/>
</dbReference>
<keyword evidence="3 4" id="KW-0520">NAD</keyword>
<dbReference type="HAMAP" id="MF_01357">
    <property type="entry name" value="NDH1_NuoC"/>
    <property type="match status" value="1"/>
</dbReference>
<keyword evidence="3" id="KW-1003">Cell membrane</keyword>
<dbReference type="PROSITE" id="PS00542">
    <property type="entry name" value="COMPLEX1_30K"/>
    <property type="match status" value="1"/>
</dbReference>
<dbReference type="GO" id="GO:0050136">
    <property type="term" value="F:NADH dehydrogenase (quinone) (non-electrogenic) activity"/>
    <property type="evidence" value="ECO:0007669"/>
    <property type="project" value="UniProtKB-UniRule"/>
</dbReference>
<organism evidence="7">
    <name type="scientific">Bellilinea caldifistulae</name>
    <dbReference type="NCBI Taxonomy" id="360411"/>
    <lineage>
        <taxon>Bacteria</taxon>
        <taxon>Bacillati</taxon>
        <taxon>Chloroflexota</taxon>
        <taxon>Anaerolineae</taxon>
        <taxon>Anaerolineales</taxon>
        <taxon>Anaerolineaceae</taxon>
        <taxon>Bellilinea</taxon>
    </lineage>
</organism>
<evidence type="ECO:0000259" key="6">
    <source>
        <dbReference type="Pfam" id="PF00329"/>
    </source>
</evidence>
<dbReference type="EC" id="7.1.1.-" evidence="3"/>
<evidence type="ECO:0000256" key="4">
    <source>
        <dbReference type="RuleBase" id="RU003456"/>
    </source>
</evidence>
<dbReference type="Pfam" id="PF00329">
    <property type="entry name" value="Complex1_30kDa"/>
    <property type="match status" value="1"/>
</dbReference>
<dbReference type="GO" id="GO:0008137">
    <property type="term" value="F:NADH dehydrogenase (ubiquinone) activity"/>
    <property type="evidence" value="ECO:0007669"/>
    <property type="project" value="InterPro"/>
</dbReference>
<dbReference type="PANTHER" id="PTHR10884">
    <property type="entry name" value="NADH DEHYDROGENASE UBIQUINONE IRON-SULFUR PROTEIN 3"/>
    <property type="match status" value="1"/>
</dbReference>
<keyword evidence="2 3" id="KW-0813">Transport</keyword>
<dbReference type="Gene3D" id="3.30.460.80">
    <property type="entry name" value="NADH:ubiquinone oxidoreductase, 30kDa subunit"/>
    <property type="match status" value="1"/>
</dbReference>
<name>A0A7C4L121_9CHLR</name>
<evidence type="ECO:0000256" key="5">
    <source>
        <dbReference type="RuleBase" id="RU003582"/>
    </source>
</evidence>
<proteinExistence type="inferred from homology"/>
<evidence type="ECO:0000256" key="2">
    <source>
        <dbReference type="ARBA" id="ARBA00022448"/>
    </source>
</evidence>
<keyword evidence="3 5" id="KW-0874">Quinone</keyword>
<dbReference type="InterPro" id="IPR020396">
    <property type="entry name" value="NADH_UbQ_OxRdtase_CS"/>
</dbReference>
<evidence type="ECO:0000256" key="1">
    <source>
        <dbReference type="ARBA" id="ARBA00007569"/>
    </source>
</evidence>
<keyword evidence="3" id="KW-0830">Ubiquinone</keyword>
<keyword evidence="3" id="KW-0472">Membrane</keyword>
<evidence type="ECO:0000313" key="7">
    <source>
        <dbReference type="EMBL" id="HGS88220.1"/>
    </source>
</evidence>
<comment type="subcellular location">
    <subcellularLocation>
        <location evidence="3">Cell membrane</location>
        <topology evidence="3">Peripheral membrane protein</topology>
        <orientation evidence="3">Cytoplasmic side</orientation>
    </subcellularLocation>
</comment>
<evidence type="ECO:0000256" key="3">
    <source>
        <dbReference type="HAMAP-Rule" id="MF_01357"/>
    </source>
</evidence>
<keyword evidence="3 4" id="KW-1278">Translocase</keyword>
<dbReference type="InterPro" id="IPR001268">
    <property type="entry name" value="NADH_UbQ_OxRdtase_30kDa_su"/>
</dbReference>
<dbReference type="PANTHER" id="PTHR10884:SF14">
    <property type="entry name" value="NADH DEHYDROGENASE [UBIQUINONE] IRON-SULFUR PROTEIN 3, MITOCHONDRIAL"/>
    <property type="match status" value="1"/>
</dbReference>
<dbReference type="InterPro" id="IPR010218">
    <property type="entry name" value="NADH_DH_suC"/>
</dbReference>
<dbReference type="SUPFAM" id="SSF143243">
    <property type="entry name" value="Nqo5-like"/>
    <property type="match status" value="1"/>
</dbReference>
<dbReference type="GO" id="GO:0048038">
    <property type="term" value="F:quinone binding"/>
    <property type="evidence" value="ECO:0007669"/>
    <property type="project" value="UniProtKB-KW"/>
</dbReference>
<dbReference type="GO" id="GO:0005886">
    <property type="term" value="C:plasma membrane"/>
    <property type="evidence" value="ECO:0007669"/>
    <property type="project" value="UniProtKB-SubCell"/>
</dbReference>
<gene>
    <name evidence="3" type="primary">nuoC</name>
    <name evidence="7" type="ORF">ENT17_11485</name>
</gene>
<comment type="catalytic activity">
    <reaction evidence="3 5">
        <text>a quinone + NADH + 5 H(+)(in) = a quinol + NAD(+) + 4 H(+)(out)</text>
        <dbReference type="Rhea" id="RHEA:57888"/>
        <dbReference type="ChEBI" id="CHEBI:15378"/>
        <dbReference type="ChEBI" id="CHEBI:24646"/>
        <dbReference type="ChEBI" id="CHEBI:57540"/>
        <dbReference type="ChEBI" id="CHEBI:57945"/>
        <dbReference type="ChEBI" id="CHEBI:132124"/>
    </reaction>
</comment>